<reference evidence="2" key="1">
    <citation type="submission" date="2022-04" db="EMBL/GenBank/DDBJ databases">
        <title>Carnegiea gigantea Genome sequencing and assembly v2.</title>
        <authorList>
            <person name="Copetti D."/>
            <person name="Sanderson M.J."/>
            <person name="Burquez A."/>
            <person name="Wojciechowski M.F."/>
        </authorList>
    </citation>
    <scope>NUCLEOTIDE SEQUENCE</scope>
    <source>
        <strain evidence="2">SGP5-SGP5p</strain>
        <tissue evidence="2">Aerial part</tissue>
    </source>
</reference>
<proteinExistence type="predicted"/>
<comment type="caution">
    <text evidence="2">The sequence shown here is derived from an EMBL/GenBank/DDBJ whole genome shotgun (WGS) entry which is preliminary data.</text>
</comment>
<evidence type="ECO:0000313" key="3">
    <source>
        <dbReference type="Proteomes" id="UP001153076"/>
    </source>
</evidence>
<dbReference type="Proteomes" id="UP001153076">
    <property type="component" value="Unassembled WGS sequence"/>
</dbReference>
<sequence length="216" mass="23795">MYGYKFLTEVPLSSKCTFLVKNEESNIHILKCLNGYLGKIIKCSSFPQIDSGPSDKTPDASMLQIRDHDEQIFLSSVRTPGTSESMVVIFVIPSFGIEHPNEEKFDTQTVEESQAPLLKIYLGPHDASPNQSNCQILRAISSGSSRNSRKQIGRPAAQARNMKSRSLVAVNMPKDSSRIGLSDTAMNPSLTEGTDSFLAQPQTKFPSTLNCICIYT</sequence>
<keyword evidence="3" id="KW-1185">Reference proteome</keyword>
<dbReference type="EMBL" id="JAKOGI010000892">
    <property type="protein sequence ID" value="KAJ8429463.1"/>
    <property type="molecule type" value="Genomic_DNA"/>
</dbReference>
<organism evidence="2 3">
    <name type="scientific">Carnegiea gigantea</name>
    <dbReference type="NCBI Taxonomy" id="171969"/>
    <lineage>
        <taxon>Eukaryota</taxon>
        <taxon>Viridiplantae</taxon>
        <taxon>Streptophyta</taxon>
        <taxon>Embryophyta</taxon>
        <taxon>Tracheophyta</taxon>
        <taxon>Spermatophyta</taxon>
        <taxon>Magnoliopsida</taxon>
        <taxon>eudicotyledons</taxon>
        <taxon>Gunneridae</taxon>
        <taxon>Pentapetalae</taxon>
        <taxon>Caryophyllales</taxon>
        <taxon>Cactineae</taxon>
        <taxon>Cactaceae</taxon>
        <taxon>Cactoideae</taxon>
        <taxon>Echinocereeae</taxon>
        <taxon>Carnegiea</taxon>
    </lineage>
</organism>
<gene>
    <name evidence="2" type="ORF">Cgig2_015315</name>
</gene>
<protein>
    <submittedName>
        <fullName evidence="2">Uncharacterized protein</fullName>
    </submittedName>
</protein>
<name>A0A9Q1Q543_9CARY</name>
<dbReference type="AlphaFoldDB" id="A0A9Q1Q543"/>
<accession>A0A9Q1Q543</accession>
<evidence type="ECO:0000256" key="1">
    <source>
        <dbReference type="SAM" id="MobiDB-lite"/>
    </source>
</evidence>
<evidence type="ECO:0000313" key="2">
    <source>
        <dbReference type="EMBL" id="KAJ8429463.1"/>
    </source>
</evidence>
<feature type="region of interest" description="Disordered" evidence="1">
    <location>
        <begin position="142"/>
        <end position="163"/>
    </location>
</feature>